<keyword evidence="5" id="KW-1185">Reference proteome</keyword>
<feature type="transmembrane region" description="Helical" evidence="1">
    <location>
        <begin position="186"/>
        <end position="206"/>
    </location>
</feature>
<reference evidence="3" key="1">
    <citation type="journal article" date="2014" name="Int. J. Syst. Evol. Microbiol.">
        <title>Complete genome sequence of Corynebacterium casei LMG S-19264T (=DSM 44701T), isolated from a smear-ripened cheese.</title>
        <authorList>
            <consortium name="US DOE Joint Genome Institute (JGI-PGF)"/>
            <person name="Walter F."/>
            <person name="Albersmeier A."/>
            <person name="Kalinowski J."/>
            <person name="Ruckert C."/>
        </authorList>
    </citation>
    <scope>NUCLEOTIDE SEQUENCE</scope>
    <source>
        <strain evidence="3">KCTC 12343</strain>
    </source>
</reference>
<dbReference type="Pfam" id="PF07853">
    <property type="entry name" value="DUF1648"/>
    <property type="match status" value="1"/>
</dbReference>
<dbReference type="GO" id="GO:0009636">
    <property type="term" value="P:response to toxic substance"/>
    <property type="evidence" value="ECO:0007669"/>
    <property type="project" value="TreeGrafter"/>
</dbReference>
<evidence type="ECO:0000313" key="5">
    <source>
        <dbReference type="Proteomes" id="UP000292307"/>
    </source>
</evidence>
<dbReference type="PIRSF" id="PIRSF038959">
    <property type="entry name" value="SdpI"/>
    <property type="match status" value="1"/>
</dbReference>
<reference evidence="3" key="3">
    <citation type="submission" date="2022-12" db="EMBL/GenBank/DDBJ databases">
        <authorList>
            <person name="Sun Q."/>
            <person name="Kim S."/>
        </authorList>
    </citation>
    <scope>NUCLEOTIDE SEQUENCE</scope>
    <source>
        <strain evidence="3">KCTC 12343</strain>
    </source>
</reference>
<dbReference type="PANTHER" id="PTHR37810">
    <property type="entry name" value="IMMUNITY PROTEIN SDPI"/>
    <property type="match status" value="1"/>
</dbReference>
<evidence type="ECO:0000313" key="4">
    <source>
        <dbReference type="EMBL" id="QBI00491.1"/>
    </source>
</evidence>
<name>A0A411WUN5_9BURK</name>
<dbReference type="InterPro" id="IPR026272">
    <property type="entry name" value="SdpI"/>
</dbReference>
<sequence length="215" mass="22687">MNRQHLIASVSLILAATVLTALCWPSLAETIPIHWNAQGEADGFGPRWIVWLTGPGTMAFALAIGAALPYLSPKGYDVGASGSTAGYIMTLVVGLMGLMQVLLLTSIFNATFDVGRAVPAGICLVLALIGNSLSKVRRNFYIGIRTPWTLASERVWYSTHRVGAKLMVGAGVVGLLAVLLGASGELAIGLVVIGALLPVLYSLVLYKRLERAGQL</sequence>
<feature type="transmembrane region" description="Helical" evidence="1">
    <location>
        <begin position="162"/>
        <end position="180"/>
    </location>
</feature>
<evidence type="ECO:0000256" key="1">
    <source>
        <dbReference type="SAM" id="Phobius"/>
    </source>
</evidence>
<dbReference type="EMBL" id="BMWV01000002">
    <property type="protein sequence ID" value="GGY32918.1"/>
    <property type="molecule type" value="Genomic_DNA"/>
</dbReference>
<keyword evidence="1" id="KW-1133">Transmembrane helix</keyword>
<dbReference type="Pfam" id="PF13630">
    <property type="entry name" value="SdpI"/>
    <property type="match status" value="1"/>
</dbReference>
<gene>
    <name evidence="4" type="ORF">EYF70_06185</name>
    <name evidence="3" type="ORF">GCM10007387_13960</name>
</gene>
<dbReference type="PANTHER" id="PTHR37810:SF5">
    <property type="entry name" value="IMMUNITY PROTEIN SDPI"/>
    <property type="match status" value="1"/>
</dbReference>
<dbReference type="InterPro" id="IPR025962">
    <property type="entry name" value="SdpI/YhfL"/>
</dbReference>
<feature type="transmembrane region" description="Helical" evidence="1">
    <location>
        <begin position="84"/>
        <end position="108"/>
    </location>
</feature>
<dbReference type="OrthoDB" id="9808690at2"/>
<keyword evidence="1" id="KW-0812">Transmembrane</keyword>
<feature type="transmembrane region" description="Helical" evidence="1">
    <location>
        <begin position="114"/>
        <end position="133"/>
    </location>
</feature>
<feature type="domain" description="DUF1648" evidence="2">
    <location>
        <begin position="12"/>
        <end position="52"/>
    </location>
</feature>
<organism evidence="3 6">
    <name type="scientific">Pseudoduganella albidiflava</name>
    <dbReference type="NCBI Taxonomy" id="321983"/>
    <lineage>
        <taxon>Bacteria</taxon>
        <taxon>Pseudomonadati</taxon>
        <taxon>Pseudomonadota</taxon>
        <taxon>Betaproteobacteria</taxon>
        <taxon>Burkholderiales</taxon>
        <taxon>Oxalobacteraceae</taxon>
        <taxon>Telluria group</taxon>
        <taxon>Pseudoduganella</taxon>
    </lineage>
</organism>
<dbReference type="InterPro" id="IPR012867">
    <property type="entry name" value="DUF1648"/>
</dbReference>
<dbReference type="Proteomes" id="UP000628442">
    <property type="component" value="Unassembled WGS sequence"/>
</dbReference>
<protein>
    <submittedName>
        <fullName evidence="4">DUF1648 domain-containing protein</fullName>
    </submittedName>
</protein>
<dbReference type="EMBL" id="CP036401">
    <property type="protein sequence ID" value="QBI00491.1"/>
    <property type="molecule type" value="Genomic_DNA"/>
</dbReference>
<proteinExistence type="predicted"/>
<dbReference type="RefSeq" id="WP_131144627.1">
    <property type="nucleotide sequence ID" value="NZ_BMWV01000002.1"/>
</dbReference>
<reference evidence="4 5" key="2">
    <citation type="submission" date="2019-02" db="EMBL/GenBank/DDBJ databases">
        <title>Draft Genome Sequences of Six Type Strains of the Genus Massilia.</title>
        <authorList>
            <person name="Miess H."/>
            <person name="Frediansyhah A."/>
            <person name="Gross H."/>
        </authorList>
    </citation>
    <scope>NUCLEOTIDE SEQUENCE [LARGE SCALE GENOMIC DNA]</scope>
    <source>
        <strain evidence="4 5">DSM 17472</strain>
    </source>
</reference>
<evidence type="ECO:0000313" key="6">
    <source>
        <dbReference type="Proteomes" id="UP000628442"/>
    </source>
</evidence>
<feature type="transmembrane region" description="Helical" evidence="1">
    <location>
        <begin position="48"/>
        <end position="72"/>
    </location>
</feature>
<accession>A0A411WUN5</accession>
<dbReference type="Proteomes" id="UP000292307">
    <property type="component" value="Chromosome"/>
</dbReference>
<evidence type="ECO:0000313" key="3">
    <source>
        <dbReference type="EMBL" id="GGY32918.1"/>
    </source>
</evidence>
<evidence type="ECO:0000259" key="2">
    <source>
        <dbReference type="Pfam" id="PF07853"/>
    </source>
</evidence>
<keyword evidence="1" id="KW-0472">Membrane</keyword>
<dbReference type="AlphaFoldDB" id="A0A411WUN5"/>